<accession>A0A1Q6I4N3</accession>
<organism evidence="1 2">
    <name type="scientific">Bacteroides uniformis</name>
    <dbReference type="NCBI Taxonomy" id="820"/>
    <lineage>
        <taxon>Bacteria</taxon>
        <taxon>Pseudomonadati</taxon>
        <taxon>Bacteroidota</taxon>
        <taxon>Bacteroidia</taxon>
        <taxon>Bacteroidales</taxon>
        <taxon>Bacteroidaceae</taxon>
        <taxon>Bacteroides</taxon>
    </lineage>
</organism>
<sequence length="259" mass="29100">MIPTQTYTLFVNMSNIGERIFKIKSYYFGDERGSNKKFADVVGEKPNTVSNWFGRKDGIGDAVIDKILSTFPNVDKGWLVGGNGDMLTSTESPSLAQAIDNESDLKSALKKGIKLLPEVDFKFAAGQIELINGIESIKRYWYLPDCKDCEAIAQIAGNSMSPAYPSGCWVALKKYGFSADVATQIPFGNVFGIVVQDKFTGDYHGHIKILRRYKDQELSRKFWIAHSFNSNEYDDFDIEIAQVRSLWIVKQHIVSDVLL</sequence>
<dbReference type="Proteomes" id="UP000186549">
    <property type="component" value="Unassembled WGS sequence"/>
</dbReference>
<reference evidence="1 2" key="1">
    <citation type="journal article" date="2016" name="Nat. Biotechnol.">
        <title>Measurement of bacterial replication rates in microbial communities.</title>
        <authorList>
            <person name="Brown C.T."/>
            <person name="Olm M.R."/>
            <person name="Thomas B.C."/>
            <person name="Banfield J.F."/>
        </authorList>
    </citation>
    <scope>NUCLEOTIDE SEQUENCE [LARGE SCALE GENOMIC DNA]</scope>
    <source>
        <strain evidence="1">45_41</strain>
    </source>
</reference>
<evidence type="ECO:0000313" key="2">
    <source>
        <dbReference type="Proteomes" id="UP000186549"/>
    </source>
</evidence>
<dbReference type="EMBL" id="MNQU01000205">
    <property type="protein sequence ID" value="OKZ33808.1"/>
    <property type="molecule type" value="Genomic_DNA"/>
</dbReference>
<comment type="caution">
    <text evidence="1">The sequence shown here is derived from an EMBL/GenBank/DDBJ whole genome shotgun (WGS) entry which is preliminary data.</text>
</comment>
<protein>
    <submittedName>
        <fullName evidence="1">Uncharacterized protein</fullName>
    </submittedName>
</protein>
<gene>
    <name evidence="1" type="ORF">BHV79_08535</name>
</gene>
<name>A0A1Q6I4N3_BACUN</name>
<proteinExistence type="predicted"/>
<dbReference type="AlphaFoldDB" id="A0A1Q6I4N3"/>
<evidence type="ECO:0000313" key="1">
    <source>
        <dbReference type="EMBL" id="OKZ33808.1"/>
    </source>
</evidence>